<evidence type="ECO:0000313" key="2">
    <source>
        <dbReference type="EMBL" id="AGO82658.1"/>
    </source>
</evidence>
<dbReference type="Proteomes" id="UP000201566">
    <property type="component" value="Segment"/>
</dbReference>
<gene>
    <name evidence="2" type="ORF">pdul_cds_547</name>
</gene>
<sequence length="313" mass="32955">MTTVAVFKRPLDIAPRSRPAAKKPRTDTPPRPLTAATDDDDDDDVWLWPPTRLSRHSLVVRDRIVAAALKAPGAAGGYGLFAALAGATGLQIASALVSLFGHVEAFERACRAAVAVRDDVRGTCLAFVTHDAACGGHAREATSLVGMLCCADEISWALDMCIEDDDLRAVSTIIDACHNEPGVSLFALGHIVRCTLREAVKRGRHRIVAYLADVADPDDVKRHLWAAAADHDDRQATLFAALWAPLGVCAHTCAAVLPPCPARDYLTRLAAVGARCPGECVLGADRQRAAAPPPGAALSSLCPANPAGATVKL</sequence>
<reference evidence="2 3" key="1">
    <citation type="journal article" date="2013" name="Science">
        <title>Pandoraviruses: amoeba viruses with genomes up to 2.5 Mb reaching that of parasitic eukaryotes.</title>
        <authorList>
            <person name="Philippe N."/>
            <person name="Legendre M."/>
            <person name="Doutre G."/>
            <person name="Coute Y."/>
            <person name="Poirot O."/>
            <person name="Lescot M."/>
            <person name="Arslan D."/>
            <person name="Seltzer V."/>
            <person name="Bertaux L."/>
            <person name="Bruley C."/>
            <person name="Garin J."/>
            <person name="Claverie J.M."/>
            <person name="Abergel C."/>
        </authorList>
    </citation>
    <scope>NUCLEOTIDE SEQUENCE [LARGE SCALE GENOMIC DNA]</scope>
    <source>
        <strain evidence="2">Melbourne</strain>
    </source>
</reference>
<evidence type="ECO:0000256" key="1">
    <source>
        <dbReference type="SAM" id="MobiDB-lite"/>
    </source>
</evidence>
<accession>S4VQM4</accession>
<name>S4VQM4_9VIRU</name>
<dbReference type="KEGG" id="vg:16511996"/>
<protein>
    <submittedName>
        <fullName evidence="2">Uncharacterized protein</fullName>
    </submittedName>
</protein>
<dbReference type="RefSeq" id="YP_008319327.1">
    <property type="nucleotide sequence ID" value="NC_021858.1"/>
</dbReference>
<dbReference type="GeneID" id="16511996"/>
<feature type="region of interest" description="Disordered" evidence="1">
    <location>
        <begin position="14"/>
        <end position="41"/>
    </location>
</feature>
<evidence type="ECO:0000313" key="3">
    <source>
        <dbReference type="Proteomes" id="UP000201566"/>
    </source>
</evidence>
<proteinExistence type="predicted"/>
<dbReference type="EMBL" id="KC977570">
    <property type="protein sequence ID" value="AGO82658.1"/>
    <property type="molecule type" value="Genomic_DNA"/>
</dbReference>
<organism evidence="2 3">
    <name type="scientific">Pandoravirus dulcis</name>
    <dbReference type="NCBI Taxonomy" id="1349409"/>
    <lineage>
        <taxon>Viruses</taxon>
        <taxon>Pandoravirus</taxon>
    </lineage>
</organism>